<keyword evidence="3" id="KW-1185">Reference proteome</keyword>
<dbReference type="EMBL" id="JAROKS010000017">
    <property type="protein sequence ID" value="KAK1793912.1"/>
    <property type="molecule type" value="Genomic_DNA"/>
</dbReference>
<evidence type="ECO:0000313" key="2">
    <source>
        <dbReference type="EMBL" id="KAK1793912.1"/>
    </source>
</evidence>
<comment type="caution">
    <text evidence="2">The sequence shown here is derived from an EMBL/GenBank/DDBJ whole genome shotgun (WGS) entry which is preliminary data.</text>
</comment>
<keyword evidence="1" id="KW-0472">Membrane</keyword>
<evidence type="ECO:0000313" key="3">
    <source>
        <dbReference type="Proteomes" id="UP001239994"/>
    </source>
</evidence>
<keyword evidence="1" id="KW-0812">Transmembrane</keyword>
<sequence>MTLHCIGGTEEFLVSCVVSLTVSRVDSEIPSGSPGEAADQGKTLSHVAPAVQVSGSEAAQSNKFRIILIILLLTSVTCIMLTLIQVIRQKACRVMLLAKGIVLNTAAQDRKMCANDKSSISTEQSDDADGPDSGSLDMEGMCHALYNSNLPLPSTEEGTTVLVTTKTCNL</sequence>
<accession>A0AAD8Z7G3</accession>
<organism evidence="2 3">
    <name type="scientific">Electrophorus voltai</name>
    <dbReference type="NCBI Taxonomy" id="2609070"/>
    <lineage>
        <taxon>Eukaryota</taxon>
        <taxon>Metazoa</taxon>
        <taxon>Chordata</taxon>
        <taxon>Craniata</taxon>
        <taxon>Vertebrata</taxon>
        <taxon>Euteleostomi</taxon>
        <taxon>Actinopterygii</taxon>
        <taxon>Neopterygii</taxon>
        <taxon>Teleostei</taxon>
        <taxon>Ostariophysi</taxon>
        <taxon>Gymnotiformes</taxon>
        <taxon>Gymnotoidei</taxon>
        <taxon>Gymnotidae</taxon>
        <taxon>Electrophorus</taxon>
    </lineage>
</organism>
<evidence type="ECO:0000256" key="1">
    <source>
        <dbReference type="SAM" id="Phobius"/>
    </source>
</evidence>
<reference evidence="2" key="1">
    <citation type="submission" date="2023-03" db="EMBL/GenBank/DDBJ databases">
        <title>Electrophorus voltai genome.</title>
        <authorList>
            <person name="Bian C."/>
        </authorList>
    </citation>
    <scope>NUCLEOTIDE SEQUENCE</scope>
    <source>
        <strain evidence="2">CB-2022</strain>
        <tissue evidence="2">Muscle</tissue>
    </source>
</reference>
<gene>
    <name evidence="2" type="ORF">P4O66_010823</name>
</gene>
<protein>
    <submittedName>
        <fullName evidence="2">Uncharacterized protein</fullName>
    </submittedName>
</protein>
<name>A0AAD8Z7G3_9TELE</name>
<feature type="transmembrane region" description="Helical" evidence="1">
    <location>
        <begin position="66"/>
        <end position="87"/>
    </location>
</feature>
<keyword evidence="1" id="KW-1133">Transmembrane helix</keyword>
<dbReference type="Proteomes" id="UP001239994">
    <property type="component" value="Unassembled WGS sequence"/>
</dbReference>
<dbReference type="AlphaFoldDB" id="A0AAD8Z7G3"/>
<proteinExistence type="predicted"/>